<evidence type="ECO:0000313" key="2">
    <source>
        <dbReference type="EMBL" id="KAL2644619.1"/>
    </source>
</evidence>
<comment type="caution">
    <text evidence="2">The sequence shown here is derived from an EMBL/GenBank/DDBJ whole genome shotgun (WGS) entry which is preliminary data.</text>
</comment>
<organism evidence="2 3">
    <name type="scientific">Riccia fluitans</name>
    <dbReference type="NCBI Taxonomy" id="41844"/>
    <lineage>
        <taxon>Eukaryota</taxon>
        <taxon>Viridiplantae</taxon>
        <taxon>Streptophyta</taxon>
        <taxon>Embryophyta</taxon>
        <taxon>Marchantiophyta</taxon>
        <taxon>Marchantiopsida</taxon>
        <taxon>Marchantiidae</taxon>
        <taxon>Marchantiales</taxon>
        <taxon>Ricciaceae</taxon>
        <taxon>Riccia</taxon>
    </lineage>
</organism>
<evidence type="ECO:0000256" key="1">
    <source>
        <dbReference type="SAM" id="MobiDB-lite"/>
    </source>
</evidence>
<protein>
    <submittedName>
        <fullName evidence="2">Uncharacterized protein</fullName>
    </submittedName>
</protein>
<dbReference type="AlphaFoldDB" id="A0ABD1ZB44"/>
<reference evidence="2 3" key="1">
    <citation type="submission" date="2024-09" db="EMBL/GenBank/DDBJ databases">
        <title>Chromosome-scale assembly of Riccia fluitans.</title>
        <authorList>
            <person name="Paukszto L."/>
            <person name="Sawicki J."/>
            <person name="Karawczyk K."/>
            <person name="Piernik-Szablinska J."/>
            <person name="Szczecinska M."/>
            <person name="Mazdziarz M."/>
        </authorList>
    </citation>
    <scope>NUCLEOTIDE SEQUENCE [LARGE SCALE GENOMIC DNA]</scope>
    <source>
        <strain evidence="2">Rf_01</strain>
        <tissue evidence="2">Aerial parts of the thallus</tissue>
    </source>
</reference>
<gene>
    <name evidence="2" type="ORF">R1flu_012206</name>
</gene>
<dbReference type="Proteomes" id="UP001605036">
    <property type="component" value="Unassembled WGS sequence"/>
</dbReference>
<feature type="region of interest" description="Disordered" evidence="1">
    <location>
        <begin position="101"/>
        <end position="124"/>
    </location>
</feature>
<name>A0ABD1ZB44_9MARC</name>
<keyword evidence="3" id="KW-1185">Reference proteome</keyword>
<feature type="compositionally biased region" description="Low complexity" evidence="1">
    <location>
        <begin position="102"/>
        <end position="112"/>
    </location>
</feature>
<proteinExistence type="predicted"/>
<accession>A0ABD1ZB44</accession>
<dbReference type="EMBL" id="JBHFFA010000002">
    <property type="protein sequence ID" value="KAL2644619.1"/>
    <property type="molecule type" value="Genomic_DNA"/>
</dbReference>
<evidence type="ECO:0000313" key="3">
    <source>
        <dbReference type="Proteomes" id="UP001605036"/>
    </source>
</evidence>
<sequence length="183" mass="20117">MRTSGLWAGRRCAMGRGFTTLILRTGRGPRNKEAGLEAALDPRWILSMIRDDSTCNKRRSAVGKLLTDSNSRYPIATTVINLLLGPRLSFKDRSKRGFPCFGDGSSRVQGGSSRRRSRRPGAALHTRRAIIWPTRTQALTRVELGLSGSRSGTEQALRLSNRSRCHCCAGPTEVFAGSTRVND</sequence>